<dbReference type="Pfam" id="PF16260">
    <property type="entry name" value="DUF4914"/>
    <property type="match status" value="1"/>
</dbReference>
<organism evidence="1 2">
    <name type="scientific">Syntrophus gentianae</name>
    <dbReference type="NCBI Taxonomy" id="43775"/>
    <lineage>
        <taxon>Bacteria</taxon>
        <taxon>Pseudomonadati</taxon>
        <taxon>Thermodesulfobacteriota</taxon>
        <taxon>Syntrophia</taxon>
        <taxon>Syntrophales</taxon>
        <taxon>Syntrophaceae</taxon>
        <taxon>Syntrophus</taxon>
    </lineage>
</organism>
<dbReference type="AlphaFoldDB" id="A0A1H7VBC9"/>
<dbReference type="SUPFAM" id="SSF53795">
    <property type="entry name" value="PEP carboxykinase-like"/>
    <property type="match status" value="1"/>
</dbReference>
<evidence type="ECO:0008006" key="3">
    <source>
        <dbReference type="Google" id="ProtNLM"/>
    </source>
</evidence>
<evidence type="ECO:0000313" key="2">
    <source>
        <dbReference type="Proteomes" id="UP000198744"/>
    </source>
</evidence>
<dbReference type="RefSeq" id="WP_093882272.1">
    <property type="nucleotide sequence ID" value="NZ_FOBS01000003.1"/>
</dbReference>
<dbReference type="InterPro" id="IPR032583">
    <property type="entry name" value="DUF4914"/>
</dbReference>
<dbReference type="Proteomes" id="UP000198744">
    <property type="component" value="Unassembled WGS sequence"/>
</dbReference>
<dbReference type="OrthoDB" id="9763944at2"/>
<accession>A0A1H7VBC9</accession>
<sequence>MIKNSILNRLQLPEEVAEILAECKSLSWANSIEDLRTFFDGLGDKPQVVEYDIAGKGAVQEAFVCRVKNGISVNYCESYMRRRDPDSMLIGDDLPTDKVRFHDVYSQDFSSLRKETFLWLKQQDLAAFVFLSGQRDYGIPSIALVPANAWFFVFGLALLQGIVDLSKSEQKFVPRCFLYVAPPFRHLRFEGKQRVVHCRTRNTYEIFSYNLYPGPSAKKGVYGALLHFGEQEGWVTAHAAVVQVVTPYNIKVTIMHEGASGSGKSEMNEHIHREYDGSILFGTNIVTGEKMHFVIPKGCNLRPVTDDMALCHPGIQKNNGKLTVVDAENSWFIRVDHIKGYGTDPDIEARSIHPTEPLLFLNIDAQPNSTALLWDHVLDENAKPCPNPRFILPRRTVPDVMDQPVSIDIRSFGVRTPPCTREKPSYGIIGVFHILPPAVAWLWRLVSPRGYDNPSIIDSEGLCSEGIGSFWPFAAGLQTNFANLLLKQIVNSPKVQYILCPVQHIGSWSVGFVPEWIAREYLARRGGAHFSSDEISESSVPLLGYQLEKLVVEGFSFPKYFLNPALQPQVGREAFDEGARILNDYFARELSPFLSDALDPLGRKIIDCFLAGGRTADFESLIDHESLLTED</sequence>
<gene>
    <name evidence="1" type="ORF">SAMN04489760_103133</name>
</gene>
<name>A0A1H7VBC9_9BACT</name>
<keyword evidence="2" id="KW-1185">Reference proteome</keyword>
<dbReference type="STRING" id="43775.SAMN04489760_103133"/>
<dbReference type="EMBL" id="FOBS01000003">
    <property type="protein sequence ID" value="SEM06239.1"/>
    <property type="molecule type" value="Genomic_DNA"/>
</dbReference>
<reference evidence="1 2" key="1">
    <citation type="submission" date="2016-10" db="EMBL/GenBank/DDBJ databases">
        <authorList>
            <person name="de Groot N.N."/>
        </authorList>
    </citation>
    <scope>NUCLEOTIDE SEQUENCE [LARGE SCALE GENOMIC DNA]</scope>
    <source>
        <strain evidence="1 2">DSM 8423</strain>
    </source>
</reference>
<protein>
    <recommendedName>
        <fullName evidence="3">DUF4914 domain-containing protein</fullName>
    </recommendedName>
</protein>
<proteinExistence type="predicted"/>
<evidence type="ECO:0000313" key="1">
    <source>
        <dbReference type="EMBL" id="SEM06239.1"/>
    </source>
</evidence>